<organism evidence="2 3">
    <name type="scientific">Photobacterium aphoticum</name>
    <dbReference type="NCBI Taxonomy" id="754436"/>
    <lineage>
        <taxon>Bacteria</taxon>
        <taxon>Pseudomonadati</taxon>
        <taxon>Pseudomonadota</taxon>
        <taxon>Gammaproteobacteria</taxon>
        <taxon>Vibrionales</taxon>
        <taxon>Vibrionaceae</taxon>
        <taxon>Photobacterium</taxon>
    </lineage>
</organism>
<evidence type="ECO:0000313" key="3">
    <source>
        <dbReference type="Proteomes" id="UP000036426"/>
    </source>
</evidence>
<dbReference type="OrthoDB" id="5878815at2"/>
<feature type="transmembrane region" description="Helical" evidence="1">
    <location>
        <begin position="6"/>
        <end position="24"/>
    </location>
</feature>
<evidence type="ECO:0000313" key="2">
    <source>
        <dbReference type="EMBL" id="KLV03122.1"/>
    </source>
</evidence>
<protein>
    <submittedName>
        <fullName evidence="2">Membrane protein</fullName>
    </submittedName>
</protein>
<dbReference type="AlphaFoldDB" id="A0A0J1JLU7"/>
<evidence type="ECO:0000256" key="1">
    <source>
        <dbReference type="SAM" id="Phobius"/>
    </source>
</evidence>
<keyword evidence="3" id="KW-1185">Reference proteome</keyword>
<name>A0A0J1JLU7_9GAMM</name>
<dbReference type="EMBL" id="LDOV01000001">
    <property type="protein sequence ID" value="KLV03122.1"/>
    <property type="molecule type" value="Genomic_DNA"/>
</dbReference>
<gene>
    <name evidence="2" type="ORF">ABT58_00970</name>
</gene>
<keyword evidence="1" id="KW-1133">Transmembrane helix</keyword>
<comment type="caution">
    <text evidence="2">The sequence shown here is derived from an EMBL/GenBank/DDBJ whole genome shotgun (WGS) entry which is preliminary data.</text>
</comment>
<reference evidence="2 3" key="1">
    <citation type="submission" date="2015-05" db="EMBL/GenBank/DDBJ databases">
        <title>Photobacterium galathea sp. nov.</title>
        <authorList>
            <person name="Machado H."/>
            <person name="Gram L."/>
        </authorList>
    </citation>
    <scope>NUCLEOTIDE SEQUENCE [LARGE SCALE GENOMIC DNA]</scope>
    <source>
        <strain evidence="2 3">DSM 25995</strain>
    </source>
</reference>
<feature type="transmembrane region" description="Helical" evidence="1">
    <location>
        <begin position="29"/>
        <end position="49"/>
    </location>
</feature>
<sequence>MEFTTLFWFCFYMVFLVISSLIGYQKGHFIAGVLLGYVLGPIGALVMYFSKDKKHIICPACEAEIHHKSYYCPMCRAQVRGHVKVD</sequence>
<dbReference type="RefSeq" id="WP_047872467.1">
    <property type="nucleotide sequence ID" value="NZ_BMYC01000011.1"/>
</dbReference>
<keyword evidence="1" id="KW-0812">Transmembrane</keyword>
<dbReference type="PATRIC" id="fig|754436.4.peg.205"/>
<dbReference type="Proteomes" id="UP000036426">
    <property type="component" value="Unassembled WGS sequence"/>
</dbReference>
<keyword evidence="1" id="KW-0472">Membrane</keyword>
<proteinExistence type="predicted"/>
<accession>A0A0J1JLU7</accession>